<proteinExistence type="predicted"/>
<dbReference type="EMBL" id="JAACJM010000015">
    <property type="protein sequence ID" value="KAF5368623.1"/>
    <property type="molecule type" value="Genomic_DNA"/>
</dbReference>
<dbReference type="Proteomes" id="UP000559256">
    <property type="component" value="Unassembled WGS sequence"/>
</dbReference>
<dbReference type="OrthoDB" id="185373at2759"/>
<organism evidence="3 4">
    <name type="scientific">Tetrapyrgos nigripes</name>
    <dbReference type="NCBI Taxonomy" id="182062"/>
    <lineage>
        <taxon>Eukaryota</taxon>
        <taxon>Fungi</taxon>
        <taxon>Dikarya</taxon>
        <taxon>Basidiomycota</taxon>
        <taxon>Agaricomycotina</taxon>
        <taxon>Agaricomycetes</taxon>
        <taxon>Agaricomycetidae</taxon>
        <taxon>Agaricales</taxon>
        <taxon>Marasmiineae</taxon>
        <taxon>Marasmiaceae</taxon>
        <taxon>Tetrapyrgos</taxon>
    </lineage>
</organism>
<dbReference type="AlphaFoldDB" id="A0A8H5GPD0"/>
<evidence type="ECO:0000256" key="1">
    <source>
        <dbReference type="ARBA" id="ARBA00022737"/>
    </source>
</evidence>
<dbReference type="Gene3D" id="1.25.40.10">
    <property type="entry name" value="Tetratricopeptide repeat domain"/>
    <property type="match status" value="3"/>
</dbReference>
<dbReference type="PROSITE" id="PS51375">
    <property type="entry name" value="PPR"/>
    <property type="match status" value="2"/>
</dbReference>
<name>A0A8H5GPD0_9AGAR</name>
<reference evidence="3 4" key="1">
    <citation type="journal article" date="2020" name="ISME J.">
        <title>Uncovering the hidden diversity of litter-decomposition mechanisms in mushroom-forming fungi.</title>
        <authorList>
            <person name="Floudas D."/>
            <person name="Bentzer J."/>
            <person name="Ahren D."/>
            <person name="Johansson T."/>
            <person name="Persson P."/>
            <person name="Tunlid A."/>
        </authorList>
    </citation>
    <scope>NUCLEOTIDE SEQUENCE [LARGE SCALE GENOMIC DNA]</scope>
    <source>
        <strain evidence="3 4">CBS 291.85</strain>
    </source>
</reference>
<accession>A0A8H5GPD0</accession>
<feature type="repeat" description="PPR" evidence="2">
    <location>
        <begin position="668"/>
        <end position="703"/>
    </location>
</feature>
<evidence type="ECO:0000313" key="3">
    <source>
        <dbReference type="EMBL" id="KAF5368623.1"/>
    </source>
</evidence>
<sequence>MSLRAALFRLGRTLPRNHYRHPHLLTRLPAPLTRFIVLTGHNEVGHSKLQNCRGELKKSPGQLEVIHRYYPALVWQISQARSLNPEDSPSTSQEIYGIRVQDILSREKFEVMLDALATSGRPIDLQLIDDILTGMADVFQVPPDSQTHSIIIRRLIQRKNMQTIHRWLQNMPKKPGGVIPTLEHYHMFLEACPEFASIKFMRNLVQSMWKAGFVPNTETYKIFVRGAWKMTENKSPAALVIPILHDMRDAGTPHDPDFLQFLESLYSTAGLDRYALDVVVAYNSVYEYAVGPEQVLENQWISRLSDGSQNFKTRLQTYGDYVQQGGSPSSNIFSALLRGCYTVSNMEMIADTLGMDPTTQNWNTLITNNVKAGQLENALVIYQQALAAGVQPEASVVGPILKGIFNSDKAPSEALADHGLDVYTEFCSNALPETSPLDLEIHQMMLKALSKLQDTNLTEIIMKELKARDVPISSMVTSMILTEMNQASAYQGALEVYKAYRFGLDAQGYEQVLEGFCLFCLQQNFHVPPLTIYFSIVKDMKTAGFPATSSVYIIILRLLGRAGTLSHRRVEYRVLSGKLVAATKRVHDLITLESSFFPDTRLWNQLLDTYSRLDCHADVLRLWDQMYTWRRYDNDTVSTVFQTCRRFGSLRFTRETYERLRKRNFRFSLDNWNSYIAALCTVGDLNTALKALCVEMTANGVKPEVRTANIILHQESLKGTALRSQMFSRIQKHQPELYEELKAQARPNTEDGGDLESS</sequence>
<protein>
    <recommendedName>
        <fullName evidence="5">Pentatricopeptide repeat-containing protein</fullName>
    </recommendedName>
</protein>
<evidence type="ECO:0000256" key="2">
    <source>
        <dbReference type="PROSITE-ProRule" id="PRU00708"/>
    </source>
</evidence>
<evidence type="ECO:0008006" key="5">
    <source>
        <dbReference type="Google" id="ProtNLM"/>
    </source>
</evidence>
<comment type="caution">
    <text evidence="3">The sequence shown here is derived from an EMBL/GenBank/DDBJ whole genome shotgun (WGS) entry which is preliminary data.</text>
</comment>
<keyword evidence="1" id="KW-0677">Repeat</keyword>
<dbReference type="PANTHER" id="PTHR47939">
    <property type="entry name" value="MEMBRANE-ASSOCIATED SALT-INDUCIBLE PROTEIN-LIKE"/>
    <property type="match status" value="1"/>
</dbReference>
<dbReference type="PANTHER" id="PTHR47939:SF13">
    <property type="entry name" value="OS03G0201400 PROTEIN"/>
    <property type="match status" value="1"/>
</dbReference>
<dbReference type="InterPro" id="IPR050667">
    <property type="entry name" value="PPR-containing_protein"/>
</dbReference>
<dbReference type="Pfam" id="PF01535">
    <property type="entry name" value="PPR"/>
    <property type="match status" value="1"/>
</dbReference>
<evidence type="ECO:0000313" key="4">
    <source>
        <dbReference type="Proteomes" id="UP000559256"/>
    </source>
</evidence>
<keyword evidence="4" id="KW-1185">Reference proteome</keyword>
<dbReference type="InterPro" id="IPR002885">
    <property type="entry name" value="PPR_rpt"/>
</dbReference>
<gene>
    <name evidence="3" type="ORF">D9758_002265</name>
</gene>
<dbReference type="InterPro" id="IPR011990">
    <property type="entry name" value="TPR-like_helical_dom_sf"/>
</dbReference>
<feature type="repeat" description="PPR" evidence="2">
    <location>
        <begin position="358"/>
        <end position="392"/>
    </location>
</feature>